<dbReference type="PROSITE" id="PS51352">
    <property type="entry name" value="THIOREDOXIN_2"/>
    <property type="match status" value="1"/>
</dbReference>
<keyword evidence="6 14" id="KW-0560">Oxidoreductase</keyword>
<accession>A0ABM8S3R4</accession>
<dbReference type="PIRSF" id="PIRSF000239">
    <property type="entry name" value="AHPC"/>
    <property type="match status" value="1"/>
</dbReference>
<name>A0ABM8S3R4_9BACT</name>
<evidence type="ECO:0000313" key="15">
    <source>
        <dbReference type="Proteomes" id="UP000675880"/>
    </source>
</evidence>
<evidence type="ECO:0000256" key="10">
    <source>
        <dbReference type="ARBA" id="ARBA00038489"/>
    </source>
</evidence>
<evidence type="ECO:0000313" key="14">
    <source>
        <dbReference type="EMBL" id="CAE6787099.1"/>
    </source>
</evidence>
<dbReference type="InterPro" id="IPR050924">
    <property type="entry name" value="Peroxiredoxin_BCP/PrxQ"/>
</dbReference>
<evidence type="ECO:0000256" key="12">
    <source>
        <dbReference type="ARBA" id="ARBA00049091"/>
    </source>
</evidence>
<dbReference type="InterPro" id="IPR013766">
    <property type="entry name" value="Thioredoxin_domain"/>
</dbReference>
<evidence type="ECO:0000256" key="8">
    <source>
        <dbReference type="ARBA" id="ARBA00023284"/>
    </source>
</evidence>
<keyword evidence="7" id="KW-1015">Disulfide bond</keyword>
<dbReference type="NCBIfam" id="NF006960">
    <property type="entry name" value="PRK09437.1"/>
    <property type="match status" value="1"/>
</dbReference>
<feature type="domain" description="Thioredoxin" evidence="13">
    <location>
        <begin position="5"/>
        <end position="155"/>
    </location>
</feature>
<evidence type="ECO:0000256" key="5">
    <source>
        <dbReference type="ARBA" id="ARBA00022862"/>
    </source>
</evidence>
<evidence type="ECO:0000256" key="2">
    <source>
        <dbReference type="ARBA" id="ARBA00011245"/>
    </source>
</evidence>
<comment type="catalytic activity">
    <reaction evidence="12">
        <text>a hydroperoxide + [thioredoxin]-dithiol = an alcohol + [thioredoxin]-disulfide + H2O</text>
        <dbReference type="Rhea" id="RHEA:62620"/>
        <dbReference type="Rhea" id="RHEA-COMP:10698"/>
        <dbReference type="Rhea" id="RHEA-COMP:10700"/>
        <dbReference type="ChEBI" id="CHEBI:15377"/>
        <dbReference type="ChEBI" id="CHEBI:29950"/>
        <dbReference type="ChEBI" id="CHEBI:30879"/>
        <dbReference type="ChEBI" id="CHEBI:35924"/>
        <dbReference type="ChEBI" id="CHEBI:50058"/>
        <dbReference type="EC" id="1.11.1.24"/>
    </reaction>
</comment>
<dbReference type="Gene3D" id="3.40.30.10">
    <property type="entry name" value="Glutaredoxin"/>
    <property type="match status" value="1"/>
</dbReference>
<protein>
    <recommendedName>
        <fullName evidence="3">thioredoxin-dependent peroxiredoxin</fullName>
        <ecNumber evidence="3">1.11.1.24</ecNumber>
    </recommendedName>
    <alternativeName>
        <fullName evidence="9">Thioredoxin peroxidase</fullName>
    </alternativeName>
    <alternativeName>
        <fullName evidence="11">Thioredoxin-dependent peroxiredoxin Bcp</fullName>
    </alternativeName>
</protein>
<sequence>MAIELEVGTKAPDFSLPDQDGKRVTLKSFKGKQVVLYFYPKDDTSGCTKEACDFRDSLGPITKAGAVVVGVSKDGQAAHQKFIAKYGLPFALLSDEDAAVCTAYGVYKEKSMYGRTYMGIERSTFVIDATGRIKALFRKVKVPGHVDEVLAAVKA</sequence>
<dbReference type="InterPro" id="IPR000866">
    <property type="entry name" value="AhpC/TSA"/>
</dbReference>
<dbReference type="InterPro" id="IPR024706">
    <property type="entry name" value="Peroxiredoxin_AhpC-typ"/>
</dbReference>
<comment type="function">
    <text evidence="1">Thiol-specific peroxidase that catalyzes the reduction of hydrogen peroxide and organic hydroperoxides to water and alcohols, respectively. Plays a role in cell protection against oxidative stress by detoxifying peroxides and as sensor of hydrogen peroxide-mediated signaling events.</text>
</comment>
<evidence type="ECO:0000256" key="7">
    <source>
        <dbReference type="ARBA" id="ARBA00023157"/>
    </source>
</evidence>
<comment type="subunit">
    <text evidence="2">Monomer.</text>
</comment>
<evidence type="ECO:0000256" key="4">
    <source>
        <dbReference type="ARBA" id="ARBA00022559"/>
    </source>
</evidence>
<dbReference type="RefSeq" id="WP_213043750.1">
    <property type="nucleotide sequence ID" value="NZ_CAJNBJ010000018.1"/>
</dbReference>
<evidence type="ECO:0000256" key="11">
    <source>
        <dbReference type="ARBA" id="ARBA00042639"/>
    </source>
</evidence>
<evidence type="ECO:0000256" key="3">
    <source>
        <dbReference type="ARBA" id="ARBA00013017"/>
    </source>
</evidence>
<keyword evidence="8" id="KW-0676">Redox-active center</keyword>
<dbReference type="Proteomes" id="UP000675880">
    <property type="component" value="Unassembled WGS sequence"/>
</dbReference>
<evidence type="ECO:0000256" key="9">
    <source>
        <dbReference type="ARBA" id="ARBA00032824"/>
    </source>
</evidence>
<dbReference type="InterPro" id="IPR036249">
    <property type="entry name" value="Thioredoxin-like_sf"/>
</dbReference>
<keyword evidence="15" id="KW-1185">Reference proteome</keyword>
<gene>
    <name evidence="14" type="primary">bcp</name>
    <name evidence="14" type="ORF">NSPZN2_50161</name>
</gene>
<dbReference type="CDD" id="cd03017">
    <property type="entry name" value="PRX_BCP"/>
    <property type="match status" value="1"/>
</dbReference>
<proteinExistence type="inferred from homology"/>
<dbReference type="PANTHER" id="PTHR42801">
    <property type="entry name" value="THIOREDOXIN-DEPENDENT PEROXIDE REDUCTASE"/>
    <property type="match status" value="1"/>
</dbReference>
<dbReference type="Pfam" id="PF00578">
    <property type="entry name" value="AhpC-TSA"/>
    <property type="match status" value="1"/>
</dbReference>
<dbReference type="EMBL" id="CAJNBJ010000018">
    <property type="protein sequence ID" value="CAE6787099.1"/>
    <property type="molecule type" value="Genomic_DNA"/>
</dbReference>
<evidence type="ECO:0000259" key="13">
    <source>
        <dbReference type="PROSITE" id="PS51352"/>
    </source>
</evidence>
<evidence type="ECO:0000256" key="1">
    <source>
        <dbReference type="ARBA" id="ARBA00003330"/>
    </source>
</evidence>
<comment type="caution">
    <text evidence="14">The sequence shown here is derived from an EMBL/GenBank/DDBJ whole genome shotgun (WGS) entry which is preliminary data.</text>
</comment>
<comment type="similarity">
    <text evidence="10">Belongs to the peroxiredoxin family. BCP/PrxQ subfamily.</text>
</comment>
<keyword evidence="5" id="KW-0049">Antioxidant</keyword>
<organism evidence="14 15">
    <name type="scientific">Nitrospira defluvii</name>
    <dbReference type="NCBI Taxonomy" id="330214"/>
    <lineage>
        <taxon>Bacteria</taxon>
        <taxon>Pseudomonadati</taxon>
        <taxon>Nitrospirota</taxon>
        <taxon>Nitrospiria</taxon>
        <taxon>Nitrospirales</taxon>
        <taxon>Nitrospiraceae</taxon>
        <taxon>Nitrospira</taxon>
    </lineage>
</organism>
<evidence type="ECO:0000256" key="6">
    <source>
        <dbReference type="ARBA" id="ARBA00023002"/>
    </source>
</evidence>
<dbReference type="PANTHER" id="PTHR42801:SF4">
    <property type="entry name" value="AHPC_TSA FAMILY PROTEIN"/>
    <property type="match status" value="1"/>
</dbReference>
<keyword evidence="4 14" id="KW-0575">Peroxidase</keyword>
<dbReference type="SUPFAM" id="SSF52833">
    <property type="entry name" value="Thioredoxin-like"/>
    <property type="match status" value="1"/>
</dbReference>
<reference evidence="14 15" key="1">
    <citation type="submission" date="2021-02" db="EMBL/GenBank/DDBJ databases">
        <authorList>
            <person name="Han P."/>
        </authorList>
    </citation>
    <scope>NUCLEOTIDE SEQUENCE [LARGE SCALE GENOMIC DNA]</scope>
    <source>
        <strain evidence="14">Candidatus Nitrospira sp. ZN2</strain>
    </source>
</reference>
<dbReference type="GO" id="GO:0140824">
    <property type="term" value="F:thioredoxin-dependent peroxiredoxin activity"/>
    <property type="evidence" value="ECO:0007669"/>
    <property type="project" value="UniProtKB-EC"/>
</dbReference>
<dbReference type="EC" id="1.11.1.24" evidence="3"/>